<proteinExistence type="predicted"/>
<protein>
    <submittedName>
        <fullName evidence="1">Uncharacterized protein</fullName>
    </submittedName>
</protein>
<accession>A0ACB7F7E3</accession>
<evidence type="ECO:0000313" key="1">
    <source>
        <dbReference type="EMBL" id="KAG8008961.1"/>
    </source>
</evidence>
<dbReference type="Proteomes" id="UP000805704">
    <property type="component" value="Chromosome 18"/>
</dbReference>
<keyword evidence="2" id="KW-1185">Reference proteome</keyword>
<gene>
    <name evidence="1" type="ORF">GBF38_011526</name>
</gene>
<name>A0ACB7F7E3_NIBAL</name>
<reference evidence="1" key="1">
    <citation type="submission" date="2020-04" db="EMBL/GenBank/DDBJ databases">
        <title>A chromosome-scale assembly and high-density genetic map of the yellow drum (Nibea albiflora) genome.</title>
        <authorList>
            <person name="Xu D."/>
            <person name="Zhang W."/>
            <person name="Chen R."/>
            <person name="Tan P."/>
            <person name="Wang L."/>
            <person name="Song H."/>
            <person name="Tian L."/>
            <person name="Zhu Q."/>
            <person name="Wang B."/>
        </authorList>
    </citation>
    <scope>NUCLEOTIDE SEQUENCE</scope>
    <source>
        <strain evidence="1">ZJHYS-2018</strain>
    </source>
</reference>
<sequence length="83" mass="9199">MRASCVSGGRTSPPLIRTSAVPPVPLGKILNPKLLPKDAPSSSQAAEVRVEEKYTEEYEAVDYLRMDTEYFTTTSDHQRASQE</sequence>
<comment type="caution">
    <text evidence="1">The sequence shown here is derived from an EMBL/GenBank/DDBJ whole genome shotgun (WGS) entry which is preliminary data.</text>
</comment>
<evidence type="ECO:0000313" key="2">
    <source>
        <dbReference type="Proteomes" id="UP000805704"/>
    </source>
</evidence>
<organism evidence="1 2">
    <name type="scientific">Nibea albiflora</name>
    <name type="common">Yellow drum</name>
    <name type="synonym">Corvina albiflora</name>
    <dbReference type="NCBI Taxonomy" id="240163"/>
    <lineage>
        <taxon>Eukaryota</taxon>
        <taxon>Metazoa</taxon>
        <taxon>Chordata</taxon>
        <taxon>Craniata</taxon>
        <taxon>Vertebrata</taxon>
        <taxon>Euteleostomi</taxon>
        <taxon>Actinopterygii</taxon>
        <taxon>Neopterygii</taxon>
        <taxon>Teleostei</taxon>
        <taxon>Neoteleostei</taxon>
        <taxon>Acanthomorphata</taxon>
        <taxon>Eupercaria</taxon>
        <taxon>Sciaenidae</taxon>
        <taxon>Nibea</taxon>
    </lineage>
</organism>
<dbReference type="EMBL" id="CM024806">
    <property type="protein sequence ID" value="KAG8008961.1"/>
    <property type="molecule type" value="Genomic_DNA"/>
</dbReference>